<dbReference type="Pfam" id="PF00664">
    <property type="entry name" value="ABC_membrane"/>
    <property type="match status" value="1"/>
</dbReference>
<dbReference type="InterPro" id="IPR039421">
    <property type="entry name" value="Type_1_exporter"/>
</dbReference>
<proteinExistence type="predicted"/>
<feature type="transmembrane region" description="Helical" evidence="9">
    <location>
        <begin position="86"/>
        <end position="107"/>
    </location>
</feature>
<evidence type="ECO:0000256" key="3">
    <source>
        <dbReference type="ARBA" id="ARBA00022692"/>
    </source>
</evidence>
<evidence type="ECO:0000259" key="11">
    <source>
        <dbReference type="PROSITE" id="PS50929"/>
    </source>
</evidence>
<feature type="domain" description="ABC transmembrane type-1" evidence="11">
    <location>
        <begin position="51"/>
        <end position="335"/>
    </location>
</feature>
<evidence type="ECO:0000256" key="6">
    <source>
        <dbReference type="ARBA" id="ARBA00022989"/>
    </source>
</evidence>
<evidence type="ECO:0000256" key="7">
    <source>
        <dbReference type="ARBA" id="ARBA00023136"/>
    </source>
</evidence>
<evidence type="ECO:0000256" key="1">
    <source>
        <dbReference type="ARBA" id="ARBA00004651"/>
    </source>
</evidence>
<evidence type="ECO:0000313" key="12">
    <source>
        <dbReference type="EMBL" id="MYD89068.1"/>
    </source>
</evidence>
<dbReference type="CDD" id="cd18545">
    <property type="entry name" value="ABC_6TM_YknV_like"/>
    <property type="match status" value="1"/>
</dbReference>
<dbReference type="GO" id="GO:0016887">
    <property type="term" value="F:ATP hydrolysis activity"/>
    <property type="evidence" value="ECO:0007669"/>
    <property type="project" value="InterPro"/>
</dbReference>
<evidence type="ECO:0000256" key="2">
    <source>
        <dbReference type="ARBA" id="ARBA00022448"/>
    </source>
</evidence>
<dbReference type="Pfam" id="PF00005">
    <property type="entry name" value="ABC_tran"/>
    <property type="match status" value="1"/>
</dbReference>
<name>A0A6B1DNS3_9CHLR</name>
<evidence type="ECO:0000256" key="4">
    <source>
        <dbReference type="ARBA" id="ARBA00022741"/>
    </source>
</evidence>
<dbReference type="Gene3D" id="1.20.1560.10">
    <property type="entry name" value="ABC transporter type 1, transmembrane domain"/>
    <property type="match status" value="1"/>
</dbReference>
<dbReference type="PROSITE" id="PS00211">
    <property type="entry name" value="ABC_TRANSPORTER_1"/>
    <property type="match status" value="1"/>
</dbReference>
<comment type="caution">
    <text evidence="12">The sequence shown here is derived from an EMBL/GenBank/DDBJ whole genome shotgun (WGS) entry which is preliminary data.</text>
</comment>
<dbReference type="InterPro" id="IPR017871">
    <property type="entry name" value="ABC_transporter-like_CS"/>
</dbReference>
<dbReference type="GO" id="GO:0015421">
    <property type="term" value="F:ABC-type oligopeptide transporter activity"/>
    <property type="evidence" value="ECO:0007669"/>
    <property type="project" value="TreeGrafter"/>
</dbReference>
<dbReference type="SUPFAM" id="SSF90123">
    <property type="entry name" value="ABC transporter transmembrane region"/>
    <property type="match status" value="1"/>
</dbReference>
<keyword evidence="7 9" id="KW-0472">Membrane</keyword>
<reference evidence="12" key="1">
    <citation type="submission" date="2019-09" db="EMBL/GenBank/DDBJ databases">
        <title>Characterisation of the sponge microbiome using genome-centric metagenomics.</title>
        <authorList>
            <person name="Engelberts J.P."/>
            <person name="Robbins S.J."/>
            <person name="De Goeij J.M."/>
            <person name="Aranda M."/>
            <person name="Bell S.C."/>
            <person name="Webster N.S."/>
        </authorList>
    </citation>
    <scope>NUCLEOTIDE SEQUENCE</scope>
    <source>
        <strain evidence="12">SB0662_bin_9</strain>
    </source>
</reference>
<feature type="transmembrane region" description="Helical" evidence="9">
    <location>
        <begin position="50"/>
        <end position="71"/>
    </location>
</feature>
<dbReference type="InterPro" id="IPR036640">
    <property type="entry name" value="ABC1_TM_sf"/>
</dbReference>
<dbReference type="PROSITE" id="PS50929">
    <property type="entry name" value="ABC_TM1F"/>
    <property type="match status" value="1"/>
</dbReference>
<comment type="subcellular location">
    <subcellularLocation>
        <location evidence="1">Cell membrane</location>
        <topology evidence="1">Multi-pass membrane protein</topology>
    </subcellularLocation>
</comment>
<sequence>MSMSTSAYRSIVRSVRHNTPGSDDTEADVRFSRYILARLLAYLKPHKAKMAAAFAAMLLVTGLSLWIPILIKDAIDVHIKAADTGALLRVSVTIALAYGGTFVFQALQRYFMAWVGQRVLATLRLELVTKLQILPIDYHTRRIVGVIVSRVIGDVSVINELLSQGLIQLFSDVILLVGIVWVMLALDANLALLTFTVIPFMVLSTYIFSKKARDRFRQTRTLAADMIGNFAETLTGMRVVQAFGQEQKMTRLFDADNSNTRQANIHSMKLAFTFLPVVEIMSVVATCLILLFGARAAINNLEGITVGIVAAFLAYATRFFQPIQELSQLFTTMQAAMAGGEKIVEILDTDEGVKDPEDGHQMPPIQGRIEFSNVGFHYNESVAVLHNINLVIEQGQTIALVGPTGAGKTSIANLIPRFYDATDGRVLIDGVDVRTVTQSSLRSQMGMVTQEPHLFTGTVADNIRFARPDAGMDDVIRVAREANAHDFIVELADGYETEVEEGATNLSVGQRQLICIARAILANPRILIMDEATSSVDTVTEAMIQEALDRLLAQRTSVVIAHRLSTIRNADKIFVLDHGDVAEEGTHDELYEVDGLYRTLYDMQFLDYQAELGIPTETPSANGLHPAAAPADLGTRQPRRT</sequence>
<feature type="region of interest" description="Disordered" evidence="8">
    <location>
        <begin position="617"/>
        <end position="641"/>
    </location>
</feature>
<keyword evidence="2" id="KW-0813">Transport</keyword>
<organism evidence="12">
    <name type="scientific">Caldilineaceae bacterium SB0662_bin_9</name>
    <dbReference type="NCBI Taxonomy" id="2605258"/>
    <lineage>
        <taxon>Bacteria</taxon>
        <taxon>Bacillati</taxon>
        <taxon>Chloroflexota</taxon>
        <taxon>Caldilineae</taxon>
        <taxon>Caldilineales</taxon>
        <taxon>Caldilineaceae</taxon>
    </lineage>
</organism>
<accession>A0A6B1DNS3</accession>
<feature type="domain" description="ABC transporter" evidence="10">
    <location>
        <begin position="369"/>
        <end position="603"/>
    </location>
</feature>
<protein>
    <submittedName>
        <fullName evidence="12">ABC transporter ATP-binding protein</fullName>
    </submittedName>
</protein>
<feature type="transmembrane region" description="Helical" evidence="9">
    <location>
        <begin position="270"/>
        <end position="292"/>
    </location>
</feature>
<dbReference type="InterPro" id="IPR003593">
    <property type="entry name" value="AAA+_ATPase"/>
</dbReference>
<evidence type="ECO:0000256" key="8">
    <source>
        <dbReference type="SAM" id="MobiDB-lite"/>
    </source>
</evidence>
<gene>
    <name evidence="12" type="ORF">F4Y08_01845</name>
</gene>
<dbReference type="FunFam" id="3.40.50.300:FF:000287">
    <property type="entry name" value="Multidrug ABC transporter ATP-binding protein"/>
    <property type="match status" value="1"/>
</dbReference>
<evidence type="ECO:0000259" key="10">
    <source>
        <dbReference type="PROSITE" id="PS50893"/>
    </source>
</evidence>
<feature type="transmembrane region" description="Helical" evidence="9">
    <location>
        <begin position="166"/>
        <end position="184"/>
    </location>
</feature>
<dbReference type="InterPro" id="IPR027417">
    <property type="entry name" value="P-loop_NTPase"/>
</dbReference>
<keyword evidence="3 9" id="KW-0812">Transmembrane</keyword>
<dbReference type="PANTHER" id="PTHR43394">
    <property type="entry name" value="ATP-DEPENDENT PERMEASE MDL1, MITOCHONDRIAL"/>
    <property type="match status" value="1"/>
</dbReference>
<dbReference type="PROSITE" id="PS50893">
    <property type="entry name" value="ABC_TRANSPORTER_2"/>
    <property type="match status" value="1"/>
</dbReference>
<evidence type="ECO:0000256" key="5">
    <source>
        <dbReference type="ARBA" id="ARBA00022840"/>
    </source>
</evidence>
<dbReference type="GO" id="GO:0005886">
    <property type="term" value="C:plasma membrane"/>
    <property type="evidence" value="ECO:0007669"/>
    <property type="project" value="UniProtKB-SubCell"/>
</dbReference>
<evidence type="ECO:0000256" key="9">
    <source>
        <dbReference type="SAM" id="Phobius"/>
    </source>
</evidence>
<dbReference type="InterPro" id="IPR011527">
    <property type="entry name" value="ABC1_TM_dom"/>
</dbReference>
<dbReference type="EMBL" id="VXPY01000013">
    <property type="protein sequence ID" value="MYD89068.1"/>
    <property type="molecule type" value="Genomic_DNA"/>
</dbReference>
<feature type="transmembrane region" description="Helical" evidence="9">
    <location>
        <begin position="190"/>
        <end position="208"/>
    </location>
</feature>
<dbReference type="PANTHER" id="PTHR43394:SF1">
    <property type="entry name" value="ATP-BINDING CASSETTE SUB-FAMILY B MEMBER 10, MITOCHONDRIAL"/>
    <property type="match status" value="1"/>
</dbReference>
<dbReference type="SUPFAM" id="SSF52540">
    <property type="entry name" value="P-loop containing nucleoside triphosphate hydrolases"/>
    <property type="match status" value="1"/>
</dbReference>
<keyword evidence="6 9" id="KW-1133">Transmembrane helix</keyword>
<keyword evidence="5 12" id="KW-0067">ATP-binding</keyword>
<keyword evidence="4" id="KW-0547">Nucleotide-binding</keyword>
<dbReference type="Gene3D" id="3.40.50.300">
    <property type="entry name" value="P-loop containing nucleotide triphosphate hydrolases"/>
    <property type="match status" value="1"/>
</dbReference>
<dbReference type="AlphaFoldDB" id="A0A6B1DNS3"/>
<dbReference type="GO" id="GO:0005524">
    <property type="term" value="F:ATP binding"/>
    <property type="evidence" value="ECO:0007669"/>
    <property type="project" value="UniProtKB-KW"/>
</dbReference>
<dbReference type="InterPro" id="IPR003439">
    <property type="entry name" value="ABC_transporter-like_ATP-bd"/>
</dbReference>
<dbReference type="SMART" id="SM00382">
    <property type="entry name" value="AAA"/>
    <property type="match status" value="1"/>
</dbReference>